<organism evidence="2 3">
    <name type="scientific">Euplotes crassus</name>
    <dbReference type="NCBI Taxonomy" id="5936"/>
    <lineage>
        <taxon>Eukaryota</taxon>
        <taxon>Sar</taxon>
        <taxon>Alveolata</taxon>
        <taxon>Ciliophora</taxon>
        <taxon>Intramacronucleata</taxon>
        <taxon>Spirotrichea</taxon>
        <taxon>Hypotrichia</taxon>
        <taxon>Euplotida</taxon>
        <taxon>Euplotidae</taxon>
        <taxon>Moneuplotes</taxon>
    </lineage>
</organism>
<comment type="caution">
    <text evidence="2">The sequence shown here is derived from an EMBL/GenBank/DDBJ whole genome shotgun (WGS) entry which is preliminary data.</text>
</comment>
<gene>
    <name evidence="2" type="ORF">ECRASSUSDP1_LOCUS1414</name>
</gene>
<name>A0AAD1U4Q0_EUPCR</name>
<keyword evidence="3" id="KW-1185">Reference proteome</keyword>
<accession>A0AAD1U4Q0</accession>
<reference evidence="2" key="1">
    <citation type="submission" date="2023-07" db="EMBL/GenBank/DDBJ databases">
        <authorList>
            <consortium name="AG Swart"/>
            <person name="Singh M."/>
            <person name="Singh A."/>
            <person name="Seah K."/>
            <person name="Emmerich C."/>
        </authorList>
    </citation>
    <scope>NUCLEOTIDE SEQUENCE</scope>
    <source>
        <strain evidence="2">DP1</strain>
    </source>
</reference>
<evidence type="ECO:0000256" key="1">
    <source>
        <dbReference type="SAM" id="MobiDB-lite"/>
    </source>
</evidence>
<feature type="region of interest" description="Disordered" evidence="1">
    <location>
        <begin position="56"/>
        <end position="93"/>
    </location>
</feature>
<sequence length="256" mass="30333">MNNYITPFGDLSQKCAEEQFSGSAFQSNKFSAFEHAQENLFPDILSLLAMTKEDLTRKQSSQHNANQQSIDSLEPPKSSWNKHPKKPGRKPKFTEFTCRKDTVFKTLLRNIRRFHWEKLKMHTKFTTKRRQTQSECWTFLKEYIEKELGMEPNEEFLSTLKLYLLSEKPRLEEPKNMFRELLYRYNMSKLHKCLQNKYFRSLVYHYIFEAGPQISDSNLKIAMSMLEKKCKDYDSLYPNSHLSPPLCSKFASKGHK</sequence>
<feature type="compositionally biased region" description="Polar residues" evidence="1">
    <location>
        <begin position="58"/>
        <end position="71"/>
    </location>
</feature>
<evidence type="ECO:0000313" key="3">
    <source>
        <dbReference type="Proteomes" id="UP001295684"/>
    </source>
</evidence>
<protein>
    <submittedName>
        <fullName evidence="2">Uncharacterized protein</fullName>
    </submittedName>
</protein>
<proteinExistence type="predicted"/>
<dbReference type="EMBL" id="CAMPGE010001334">
    <property type="protein sequence ID" value="CAI2360116.1"/>
    <property type="molecule type" value="Genomic_DNA"/>
</dbReference>
<feature type="compositionally biased region" description="Basic residues" evidence="1">
    <location>
        <begin position="80"/>
        <end position="91"/>
    </location>
</feature>
<evidence type="ECO:0000313" key="2">
    <source>
        <dbReference type="EMBL" id="CAI2360116.1"/>
    </source>
</evidence>
<dbReference type="Proteomes" id="UP001295684">
    <property type="component" value="Unassembled WGS sequence"/>
</dbReference>
<dbReference type="AlphaFoldDB" id="A0AAD1U4Q0"/>